<reference evidence="8 9" key="1">
    <citation type="submission" date="2021-11" db="EMBL/GenBank/DDBJ databases">
        <title>Whole genome of Geoglobus acetivorans.</title>
        <authorList>
            <person name="Liu D."/>
        </authorList>
    </citation>
    <scope>NUCLEOTIDE SEQUENCE [LARGE SCALE GENOMIC DNA]</scope>
    <source>
        <strain evidence="8 9">SBH6</strain>
    </source>
</reference>
<evidence type="ECO:0000313" key="8">
    <source>
        <dbReference type="EMBL" id="XAT63970.1"/>
    </source>
</evidence>
<dbReference type="InterPro" id="IPR027417">
    <property type="entry name" value="P-loop_NTPase"/>
</dbReference>
<evidence type="ECO:0000313" key="9">
    <source>
        <dbReference type="Proteomes" id="UP001492541"/>
    </source>
</evidence>
<dbReference type="CDD" id="cd03257">
    <property type="entry name" value="ABC_NikE_OppD_transporters"/>
    <property type="match status" value="1"/>
</dbReference>
<sequence>MRDLRGKEIGMVFQDPMTSLDPLERIGDQMIETILAHKDMDRNDARELAGDMLEKVGLPRNRLNYYPHQLSGGQRQRIMIAMAVMLNPKLLIADEPTTALDVIVQEKIMDLLDDLKSEGKAIMLITHDFALASERSDRIAVMYAGWLVEYGSAEKLVNEPLHPYSKGLIQSVPDLWIDREIKPLPGSPPDLSNPPEGCRFRPRCRFAKEVCRKEPPSTVVDGRVVKCWLYEVGE</sequence>
<proteinExistence type="predicted"/>
<comment type="subcellular location">
    <subcellularLocation>
        <location evidence="1">Membrane</location>
    </subcellularLocation>
</comment>
<keyword evidence="2" id="KW-0813">Transport</keyword>
<dbReference type="EMBL" id="CP087714">
    <property type="protein sequence ID" value="XAT63970.1"/>
    <property type="molecule type" value="Genomic_DNA"/>
</dbReference>
<dbReference type="NCBIfam" id="TIGR01727">
    <property type="entry name" value="oligo_HPY"/>
    <property type="match status" value="1"/>
</dbReference>
<dbReference type="PROSITE" id="PS50893">
    <property type="entry name" value="ABC_TRANSPORTER_2"/>
    <property type="match status" value="1"/>
</dbReference>
<protein>
    <submittedName>
        <fullName evidence="8">ABC transporter ATP-binding protein</fullName>
    </submittedName>
</protein>
<keyword evidence="9" id="KW-1185">Reference proteome</keyword>
<feature type="domain" description="ABC transporter" evidence="7">
    <location>
        <begin position="4"/>
        <end position="169"/>
    </location>
</feature>
<gene>
    <name evidence="8" type="ORF">LPQ35_00995</name>
</gene>
<evidence type="ECO:0000256" key="2">
    <source>
        <dbReference type="ARBA" id="ARBA00022448"/>
    </source>
</evidence>
<dbReference type="PANTHER" id="PTHR43297:SF2">
    <property type="entry name" value="DIPEPTIDE TRANSPORT ATP-BINDING PROTEIN DPPD"/>
    <property type="match status" value="1"/>
</dbReference>
<dbReference type="PROSITE" id="PS00211">
    <property type="entry name" value="ABC_TRANSPORTER_1"/>
    <property type="match status" value="1"/>
</dbReference>
<dbReference type="Gene3D" id="3.40.50.300">
    <property type="entry name" value="P-loop containing nucleotide triphosphate hydrolases"/>
    <property type="match status" value="1"/>
</dbReference>
<name>A0ABZ3H321_GEOAI</name>
<evidence type="ECO:0000256" key="6">
    <source>
        <dbReference type="ARBA" id="ARBA00023136"/>
    </source>
</evidence>
<dbReference type="GO" id="GO:0005524">
    <property type="term" value="F:ATP binding"/>
    <property type="evidence" value="ECO:0007669"/>
    <property type="project" value="UniProtKB-KW"/>
</dbReference>
<dbReference type="InterPro" id="IPR050388">
    <property type="entry name" value="ABC_Ni/Peptide_Import"/>
</dbReference>
<keyword evidence="6" id="KW-0472">Membrane</keyword>
<evidence type="ECO:0000256" key="1">
    <source>
        <dbReference type="ARBA" id="ARBA00004370"/>
    </source>
</evidence>
<dbReference type="InterPro" id="IPR003439">
    <property type="entry name" value="ABC_transporter-like_ATP-bd"/>
</dbReference>
<evidence type="ECO:0000256" key="3">
    <source>
        <dbReference type="ARBA" id="ARBA00022475"/>
    </source>
</evidence>
<organism evidence="8 9">
    <name type="scientific">Geoglobus acetivorans</name>
    <dbReference type="NCBI Taxonomy" id="565033"/>
    <lineage>
        <taxon>Archaea</taxon>
        <taxon>Methanobacteriati</taxon>
        <taxon>Methanobacteriota</taxon>
        <taxon>Archaeoglobi</taxon>
        <taxon>Archaeoglobales</taxon>
        <taxon>Archaeoglobaceae</taxon>
        <taxon>Geoglobus</taxon>
    </lineage>
</organism>
<dbReference type="InterPro" id="IPR017871">
    <property type="entry name" value="ABC_transporter-like_CS"/>
</dbReference>
<dbReference type="Pfam" id="PF08352">
    <property type="entry name" value="oligo_HPY"/>
    <property type="match status" value="1"/>
</dbReference>
<dbReference type="Pfam" id="PF00005">
    <property type="entry name" value="ABC_tran"/>
    <property type="match status" value="1"/>
</dbReference>
<dbReference type="Proteomes" id="UP001492541">
    <property type="component" value="Chromosome"/>
</dbReference>
<dbReference type="InterPro" id="IPR013563">
    <property type="entry name" value="Oligopep_ABC_C"/>
</dbReference>
<dbReference type="PANTHER" id="PTHR43297">
    <property type="entry name" value="OLIGOPEPTIDE TRANSPORT ATP-BINDING PROTEIN APPD"/>
    <property type="match status" value="1"/>
</dbReference>
<dbReference type="SUPFAM" id="SSF52540">
    <property type="entry name" value="P-loop containing nucleoside triphosphate hydrolases"/>
    <property type="match status" value="1"/>
</dbReference>
<accession>A0ABZ3H321</accession>
<evidence type="ECO:0000259" key="7">
    <source>
        <dbReference type="PROSITE" id="PS50893"/>
    </source>
</evidence>
<keyword evidence="4" id="KW-0547">Nucleotide-binding</keyword>
<evidence type="ECO:0000256" key="4">
    <source>
        <dbReference type="ARBA" id="ARBA00022741"/>
    </source>
</evidence>
<keyword evidence="5 8" id="KW-0067">ATP-binding</keyword>
<evidence type="ECO:0000256" key="5">
    <source>
        <dbReference type="ARBA" id="ARBA00022840"/>
    </source>
</evidence>
<keyword evidence="3" id="KW-1003">Cell membrane</keyword>